<dbReference type="KEGG" id="ptx:ABW99_17705"/>
<evidence type="ECO:0000313" key="8">
    <source>
        <dbReference type="EMBL" id="AKJ70688.2"/>
    </source>
</evidence>
<evidence type="ECO:0000256" key="6">
    <source>
        <dbReference type="SAM" id="SignalP"/>
    </source>
</evidence>
<keyword evidence="2 3" id="KW-0961">Cell wall biogenesis/degradation</keyword>
<evidence type="ECO:0000256" key="2">
    <source>
        <dbReference type="ARBA" id="ARBA00023316"/>
    </source>
</evidence>
<evidence type="ECO:0000259" key="7">
    <source>
        <dbReference type="Pfam" id="PF03330"/>
    </source>
</evidence>
<dbReference type="STRING" id="445709.ABW99_17705"/>
<feature type="region of interest" description="Disordered" evidence="5">
    <location>
        <begin position="21"/>
        <end position="74"/>
    </location>
</feature>
<dbReference type="GO" id="GO:0000270">
    <property type="term" value="P:peptidoglycan metabolic process"/>
    <property type="evidence" value="ECO:0007669"/>
    <property type="project" value="UniProtKB-UniRule"/>
</dbReference>
<evidence type="ECO:0000313" key="9">
    <source>
        <dbReference type="Proteomes" id="UP000036700"/>
    </source>
</evidence>
<organism evidence="8 9">
    <name type="scientific">Pandoraea thiooxydans</name>
    <dbReference type="NCBI Taxonomy" id="445709"/>
    <lineage>
        <taxon>Bacteria</taxon>
        <taxon>Pseudomonadati</taxon>
        <taxon>Pseudomonadota</taxon>
        <taxon>Betaproteobacteria</taxon>
        <taxon>Burkholderiales</taxon>
        <taxon>Burkholderiaceae</taxon>
        <taxon>Pandoraea</taxon>
    </lineage>
</organism>
<evidence type="ECO:0000256" key="3">
    <source>
        <dbReference type="HAMAP-Rule" id="MF_02071"/>
    </source>
</evidence>
<feature type="chain" id="PRO_5009983728" description="Endolytic peptidoglycan transglycosylase RlpA" evidence="6">
    <location>
        <begin position="17"/>
        <end position="201"/>
    </location>
</feature>
<protein>
    <recommendedName>
        <fullName evidence="3">Endolytic peptidoglycan transglycosylase RlpA</fullName>
        <ecNumber evidence="3">4.2.2.-</ecNumber>
    </recommendedName>
</protein>
<dbReference type="InterPro" id="IPR012997">
    <property type="entry name" value="RplA"/>
</dbReference>
<dbReference type="RefSeq" id="WP_052892760.1">
    <property type="nucleotide sequence ID" value="NZ_CP011568.3"/>
</dbReference>
<comment type="similarity">
    <text evidence="3 4">Belongs to the RlpA family.</text>
</comment>
<dbReference type="InterPro" id="IPR036908">
    <property type="entry name" value="RlpA-like_sf"/>
</dbReference>
<dbReference type="NCBIfam" id="TIGR00413">
    <property type="entry name" value="rlpA"/>
    <property type="match status" value="1"/>
</dbReference>
<dbReference type="GO" id="GO:0071555">
    <property type="term" value="P:cell wall organization"/>
    <property type="evidence" value="ECO:0007669"/>
    <property type="project" value="UniProtKB-KW"/>
</dbReference>
<keyword evidence="3" id="KW-0564">Palmitate</keyword>
<keyword evidence="9" id="KW-1185">Reference proteome</keyword>
<name>A0A0G3EUF4_9BURK</name>
<dbReference type="PANTHER" id="PTHR34183:SF1">
    <property type="entry name" value="ENDOLYTIC PEPTIDOGLYCAN TRANSGLYCOSYLASE RLPA"/>
    <property type="match status" value="1"/>
</dbReference>
<keyword evidence="3" id="KW-0449">Lipoprotein</keyword>
<dbReference type="PROSITE" id="PS51257">
    <property type="entry name" value="PROKAR_LIPOPROTEIN"/>
    <property type="match status" value="1"/>
</dbReference>
<feature type="compositionally biased region" description="Low complexity" evidence="5">
    <location>
        <begin position="31"/>
        <end position="51"/>
    </location>
</feature>
<dbReference type="CDD" id="cd22268">
    <property type="entry name" value="DPBB_RlpA-like"/>
    <property type="match status" value="1"/>
</dbReference>
<dbReference type="HAMAP" id="MF_02071">
    <property type="entry name" value="RlpA"/>
    <property type="match status" value="1"/>
</dbReference>
<comment type="subcellular location">
    <subcellularLocation>
        <location evidence="3">Cell membrane</location>
        <topology evidence="3">Lipid-anchor</topology>
    </subcellularLocation>
</comment>
<dbReference type="Proteomes" id="UP000036700">
    <property type="component" value="Chromosome"/>
</dbReference>
<comment type="function">
    <text evidence="3">Lytic transglycosylase with a strong preference for naked glycan strands that lack stem peptides.</text>
</comment>
<evidence type="ECO:0000256" key="4">
    <source>
        <dbReference type="RuleBase" id="RU003495"/>
    </source>
</evidence>
<dbReference type="InterPro" id="IPR034718">
    <property type="entry name" value="RlpA"/>
</dbReference>
<evidence type="ECO:0000256" key="1">
    <source>
        <dbReference type="ARBA" id="ARBA00023239"/>
    </source>
</evidence>
<keyword evidence="6" id="KW-0732">Signal</keyword>
<accession>A0A0G3EUF4</accession>
<dbReference type="GO" id="GO:0005886">
    <property type="term" value="C:plasma membrane"/>
    <property type="evidence" value="ECO:0007669"/>
    <property type="project" value="UniProtKB-SubCell"/>
</dbReference>
<keyword evidence="3" id="KW-1003">Cell membrane</keyword>
<keyword evidence="3" id="KW-0472">Membrane</keyword>
<dbReference type="AlphaFoldDB" id="A0A0G3EUF4"/>
<reference evidence="9" key="1">
    <citation type="submission" date="2015-06" db="EMBL/GenBank/DDBJ databases">
        <authorList>
            <person name="Lim Y.L."/>
            <person name="Ee R."/>
            <person name="Yong D."/>
            <person name="How K.Y."/>
            <person name="Yin W.F."/>
            <person name="Chan K.G."/>
        </authorList>
    </citation>
    <scope>NUCLEOTIDE SEQUENCE [LARGE SCALE GENOMIC DNA]</scope>
    <source>
        <strain evidence="9">DSM 25325</strain>
    </source>
</reference>
<dbReference type="GO" id="GO:0008932">
    <property type="term" value="F:lytic endotransglycosylase activity"/>
    <property type="evidence" value="ECO:0007669"/>
    <property type="project" value="UniProtKB-UniRule"/>
</dbReference>
<proteinExistence type="inferred from homology"/>
<dbReference type="EC" id="4.2.2.-" evidence="3"/>
<dbReference type="InterPro" id="IPR009009">
    <property type="entry name" value="RlpA-like_DPBB"/>
</dbReference>
<gene>
    <name evidence="3" type="primary">rlpA</name>
    <name evidence="8" type="ORF">ABW99_17705</name>
</gene>
<evidence type="ECO:0000256" key="5">
    <source>
        <dbReference type="SAM" id="MobiDB-lite"/>
    </source>
</evidence>
<keyword evidence="1 3" id="KW-0456">Lyase</keyword>
<feature type="signal peptide" evidence="6">
    <location>
        <begin position="1"/>
        <end position="16"/>
    </location>
</feature>
<dbReference type="Pfam" id="PF03330">
    <property type="entry name" value="DPBB_1"/>
    <property type="match status" value="1"/>
</dbReference>
<dbReference type="Gene3D" id="2.40.40.10">
    <property type="entry name" value="RlpA-like domain"/>
    <property type="match status" value="1"/>
</dbReference>
<feature type="domain" description="RlpA-like protein double-psi beta-barrel" evidence="7">
    <location>
        <begin position="88"/>
        <end position="176"/>
    </location>
</feature>
<dbReference type="SUPFAM" id="SSF50685">
    <property type="entry name" value="Barwin-like endoglucanases"/>
    <property type="match status" value="1"/>
</dbReference>
<dbReference type="EMBL" id="CP011568">
    <property type="protein sequence ID" value="AKJ70688.2"/>
    <property type="molecule type" value="Genomic_DNA"/>
</dbReference>
<sequence>MLKRFAIGSLAATLLAACTTPLEPSPPASPPTSSKAAPSSSDDAAHTSATAFHPLDLGWPGTSPADADGVPEDGSAHLRADVGTFFEEGMASWYGKAFNKRRTASGERFNMHAMTAAHPTLPLLSWVLVRNVRNNKAVMVRITDRGPYSKHRIIDLSYAAAKKLGFAKRGVAKVEIRKLTHSEVIALRMDQEASLDGSSDK</sequence>
<dbReference type="PANTHER" id="PTHR34183">
    <property type="entry name" value="ENDOLYTIC PEPTIDOGLYCAN TRANSGLYCOSYLASE RLPA"/>
    <property type="match status" value="1"/>
</dbReference>